<evidence type="ECO:0000313" key="2">
    <source>
        <dbReference type="EMBL" id="TDM00804.1"/>
    </source>
</evidence>
<organism evidence="2 3">
    <name type="scientific">Macrococcus carouselicus</name>
    <dbReference type="NCBI Taxonomy" id="69969"/>
    <lineage>
        <taxon>Bacteria</taxon>
        <taxon>Bacillati</taxon>
        <taxon>Bacillota</taxon>
        <taxon>Bacilli</taxon>
        <taxon>Bacillales</taxon>
        <taxon>Staphylococcaceae</taxon>
        <taxon>Macrococcus</taxon>
    </lineage>
</organism>
<comment type="caution">
    <text evidence="2">The sequence shown here is derived from an EMBL/GenBank/DDBJ whole genome shotgun (WGS) entry which is preliminary data.</text>
</comment>
<dbReference type="EMBL" id="SCWD01000003">
    <property type="protein sequence ID" value="TDM00804.1"/>
    <property type="molecule type" value="Genomic_DNA"/>
</dbReference>
<protein>
    <submittedName>
        <fullName evidence="2">Uncharacterized protein</fullName>
    </submittedName>
</protein>
<evidence type="ECO:0000256" key="1">
    <source>
        <dbReference type="SAM" id="MobiDB-lite"/>
    </source>
</evidence>
<reference evidence="2 3" key="1">
    <citation type="submission" date="2019-01" db="EMBL/GenBank/DDBJ databases">
        <title>Draft genome sequences of the type strains of six Macrococcus species.</title>
        <authorList>
            <person name="Mazhar S."/>
            <person name="Altermann E."/>
            <person name="Hill C."/>
            <person name="Mcauliffe O."/>
        </authorList>
    </citation>
    <scope>NUCLEOTIDE SEQUENCE [LARGE SCALE GENOMIC DNA]</scope>
    <source>
        <strain evidence="2 3">ATCC 51828</strain>
    </source>
</reference>
<dbReference type="AlphaFoldDB" id="A0A9Q8CL73"/>
<proteinExistence type="predicted"/>
<dbReference type="RefSeq" id="WP_133418041.1">
    <property type="nucleotide sequence ID" value="NZ_SCWD01000003.1"/>
</dbReference>
<evidence type="ECO:0000313" key="3">
    <source>
        <dbReference type="Proteomes" id="UP000295280"/>
    </source>
</evidence>
<name>A0A9Q8CL73_9STAP</name>
<dbReference type="OrthoDB" id="2418354at2"/>
<gene>
    <name evidence="2" type="ORF">ERX40_08310</name>
</gene>
<accession>A0A9Q8CL73</accession>
<keyword evidence="3" id="KW-1185">Reference proteome</keyword>
<feature type="compositionally biased region" description="Basic and acidic residues" evidence="1">
    <location>
        <begin position="1"/>
        <end position="28"/>
    </location>
</feature>
<sequence>MTDEHYELLDTEKEYLNQDSSKEDHKEAALVNDDLGVAPDAGVEELDPNPPMDKKMIEEDDE</sequence>
<dbReference type="Proteomes" id="UP000295280">
    <property type="component" value="Unassembled WGS sequence"/>
</dbReference>
<feature type="region of interest" description="Disordered" evidence="1">
    <location>
        <begin position="1"/>
        <end position="62"/>
    </location>
</feature>
<feature type="compositionally biased region" description="Basic and acidic residues" evidence="1">
    <location>
        <begin position="52"/>
        <end position="62"/>
    </location>
</feature>